<comment type="caution">
    <text evidence="2">The sequence shown here is derived from an EMBL/GenBank/DDBJ whole genome shotgun (WGS) entry which is preliminary data.</text>
</comment>
<dbReference type="eggNOG" id="ENOG5033RFX">
    <property type="taxonomic scope" value="Bacteria"/>
</dbReference>
<dbReference type="Proteomes" id="UP000029692">
    <property type="component" value="Unassembled WGS sequence"/>
</dbReference>
<sequence length="651" mass="75961">MEQRSEVEFRAEKIYKNSREKFGYLIREIVSNSIHSTIIKKSKSDATSYFPQINLTVDLKEKEIIIKVKDNGEGFNKLNRKSFTHLDYRNSEKEELKLFPQGQGRLSIVYFTDAAIYNSIYLDEHGQYRENTFPYPEIGNTLFDIETGAGNPTDIAETGTVLTITINKQNTLSRANTFFSKYPDKESLEAWFIDNFFPFFMEYPTLNLNIYCSGIDEIKINKAYIEKNIKSLPFTVNNLLDGKNYNFKVWIVNTDSKSKLKNSVLCYARHLRADLVNGKLEYDIDLPSEYYWILTSDFFDSFVDPKGDKIEVATEDIGRIQFNLDLTLNQHYHTQIENNKKETKTNILKATEKYPSLKDFVVHDNIDQTRKILKEHEIVNDAIENKGRIEKTYWNNKDVENEEIDKLINSSLHIYVAHRSRVLDKFHDMILRFDSDGEKKSEPEDDIHDLFLRRGEKLSTSENINHLHNLWILDDKFTVFSETTKGLSSRKGQELSDIYLWIDDPEKINELLILELKSTTNAHNAGDRYESMVAQVKRYAAQFYKEPNKILAWDIDPKRILFSGIILARKSDINKELNSNNTSGIAHKIPYLSSSYFYNERFSIAPSDSSVPVYNEIRIELLAFEDIYELAKNRNKVFFKLLNGEYRISET</sequence>
<dbReference type="SUPFAM" id="SSF55874">
    <property type="entry name" value="ATPase domain of HSP90 chaperone/DNA topoisomerase II/histidine kinase"/>
    <property type="match status" value="1"/>
</dbReference>
<evidence type="ECO:0000256" key="1">
    <source>
        <dbReference type="SAM" id="Coils"/>
    </source>
</evidence>
<evidence type="ECO:0000313" key="2">
    <source>
        <dbReference type="EMBL" id="KGE73275.1"/>
    </source>
</evidence>
<organism evidence="2 3">
    <name type="scientific">Spirochaeta lutea</name>
    <dbReference type="NCBI Taxonomy" id="1480694"/>
    <lineage>
        <taxon>Bacteria</taxon>
        <taxon>Pseudomonadati</taxon>
        <taxon>Spirochaetota</taxon>
        <taxon>Spirochaetia</taxon>
        <taxon>Spirochaetales</taxon>
        <taxon>Spirochaetaceae</taxon>
        <taxon>Spirochaeta</taxon>
    </lineage>
</organism>
<dbReference type="AlphaFoldDB" id="A0A098QZD9"/>
<name>A0A098QZD9_9SPIO</name>
<protein>
    <recommendedName>
        <fullName evidence="4">Histidine kinase/HSP90-like ATPase domain-containing protein</fullName>
    </recommendedName>
</protein>
<dbReference type="Gene3D" id="3.30.565.10">
    <property type="entry name" value="Histidine kinase-like ATPase, C-terminal domain"/>
    <property type="match status" value="1"/>
</dbReference>
<dbReference type="EMBL" id="JNUP01000042">
    <property type="protein sequence ID" value="KGE73275.1"/>
    <property type="molecule type" value="Genomic_DNA"/>
</dbReference>
<dbReference type="InterPro" id="IPR036890">
    <property type="entry name" value="HATPase_C_sf"/>
</dbReference>
<keyword evidence="3" id="KW-1185">Reference proteome</keyword>
<reference evidence="2 3" key="1">
    <citation type="submission" date="2014-05" db="EMBL/GenBank/DDBJ databases">
        <title>De novo Genome Sequence of Spirocheata sp.</title>
        <authorList>
            <person name="Shivani Y."/>
            <person name="Subhash Y."/>
            <person name="Tushar L."/>
            <person name="Sasikala C."/>
            <person name="Ramana C.V."/>
        </authorList>
    </citation>
    <scope>NUCLEOTIDE SEQUENCE [LARGE SCALE GENOMIC DNA]</scope>
    <source>
        <strain evidence="2 3">JC230</strain>
    </source>
</reference>
<accession>A0A098QZD9</accession>
<proteinExistence type="predicted"/>
<evidence type="ECO:0008006" key="4">
    <source>
        <dbReference type="Google" id="ProtNLM"/>
    </source>
</evidence>
<gene>
    <name evidence="2" type="ORF">DC28_04850</name>
</gene>
<keyword evidence="1" id="KW-0175">Coiled coil</keyword>
<evidence type="ECO:0000313" key="3">
    <source>
        <dbReference type="Proteomes" id="UP000029692"/>
    </source>
</evidence>
<dbReference type="OrthoDB" id="2041081at2"/>
<dbReference type="RefSeq" id="WP_037546454.1">
    <property type="nucleotide sequence ID" value="NZ_JNUP01000042.1"/>
</dbReference>
<feature type="coiled-coil region" evidence="1">
    <location>
        <begin position="333"/>
        <end position="386"/>
    </location>
</feature>